<evidence type="ECO:0000313" key="2">
    <source>
        <dbReference type="Proteomes" id="UP001168579"/>
    </source>
</evidence>
<gene>
    <name evidence="1" type="ORF">Q2T41_09345</name>
</gene>
<evidence type="ECO:0000313" key="1">
    <source>
        <dbReference type="EMBL" id="MDO1512858.1"/>
    </source>
</evidence>
<organism evidence="1 2">
    <name type="scientific">Maribacter confluentis</name>
    <dbReference type="NCBI Taxonomy" id="1656093"/>
    <lineage>
        <taxon>Bacteria</taxon>
        <taxon>Pseudomonadati</taxon>
        <taxon>Bacteroidota</taxon>
        <taxon>Flavobacteriia</taxon>
        <taxon>Flavobacteriales</taxon>
        <taxon>Flavobacteriaceae</taxon>
        <taxon>Maribacter</taxon>
    </lineage>
</organism>
<sequence>MAAIHIIQYRAGWDLNNNYGILQLRSQNGTWSSLKKINDPNEFQVIMDLLRNEHPIFHDTKSDVIRTTNEDIGDNE</sequence>
<protein>
    <submittedName>
        <fullName evidence="1">Uncharacterized protein</fullName>
    </submittedName>
</protein>
<accession>A0ABT8RPL6</accession>
<reference evidence="1" key="1">
    <citation type="journal article" date="2014" name="Int. J. Syst. Evol. Microbiol.">
        <title>Complete genome of a new Firmicutes species belonging to the dominant human colonic microbiota ('Ruminococcus bicirculans') reveals two chromosomes and a selective capacity to utilize plant glucans.</title>
        <authorList>
            <consortium name="NISC Comparative Sequencing Program"/>
            <person name="Wegmann U."/>
            <person name="Louis P."/>
            <person name="Goesmann A."/>
            <person name="Henrissat B."/>
            <person name="Duncan S.H."/>
            <person name="Flint H.J."/>
        </authorList>
    </citation>
    <scope>NUCLEOTIDE SEQUENCE</scope>
    <source>
        <strain evidence="1">CECT 8869</strain>
    </source>
</reference>
<name>A0ABT8RPL6_9FLAO</name>
<proteinExistence type="predicted"/>
<dbReference type="EMBL" id="JAUKUC010000001">
    <property type="protein sequence ID" value="MDO1512858.1"/>
    <property type="molecule type" value="Genomic_DNA"/>
</dbReference>
<dbReference type="Proteomes" id="UP001168579">
    <property type="component" value="Unassembled WGS sequence"/>
</dbReference>
<keyword evidence="2" id="KW-1185">Reference proteome</keyword>
<reference evidence="1" key="2">
    <citation type="submission" date="2023-06" db="EMBL/GenBank/DDBJ databases">
        <authorList>
            <person name="Lucena T."/>
            <person name="Sun Q."/>
        </authorList>
    </citation>
    <scope>NUCLEOTIDE SEQUENCE</scope>
    <source>
        <strain evidence="1">CECT 8869</strain>
    </source>
</reference>
<comment type="caution">
    <text evidence="1">The sequence shown here is derived from an EMBL/GenBank/DDBJ whole genome shotgun (WGS) entry which is preliminary data.</text>
</comment>
<dbReference type="RefSeq" id="WP_210708634.1">
    <property type="nucleotide sequence ID" value="NZ_JAUKUC010000001.1"/>
</dbReference>